<reference evidence="1" key="1">
    <citation type="submission" date="2015-07" db="EMBL/GenBank/DDBJ databases">
        <title>MeaNS - Measles Nucleotide Surveillance Program.</title>
        <authorList>
            <person name="Tran T."/>
            <person name="Druce J."/>
        </authorList>
    </citation>
    <scope>NUCLEOTIDE SEQUENCE</scope>
    <source>
        <strain evidence="1">UCB-OBI-ISO-001</strain>
        <tissue evidence="1">Gonad</tissue>
    </source>
</reference>
<protein>
    <submittedName>
        <fullName evidence="1">Uncharacterized protein</fullName>
    </submittedName>
</protein>
<dbReference type="AlphaFoldDB" id="A0A0L8HC53"/>
<evidence type="ECO:0000313" key="1">
    <source>
        <dbReference type="EMBL" id="KOF86634.1"/>
    </source>
</evidence>
<name>A0A0L8HC53_OCTBM</name>
<organism evidence="1">
    <name type="scientific">Octopus bimaculoides</name>
    <name type="common">California two-spotted octopus</name>
    <dbReference type="NCBI Taxonomy" id="37653"/>
    <lineage>
        <taxon>Eukaryota</taxon>
        <taxon>Metazoa</taxon>
        <taxon>Spiralia</taxon>
        <taxon>Lophotrochozoa</taxon>
        <taxon>Mollusca</taxon>
        <taxon>Cephalopoda</taxon>
        <taxon>Coleoidea</taxon>
        <taxon>Octopodiformes</taxon>
        <taxon>Octopoda</taxon>
        <taxon>Incirrata</taxon>
        <taxon>Octopodidae</taxon>
        <taxon>Octopus</taxon>
    </lineage>
</organism>
<gene>
    <name evidence="1" type="ORF">OCBIM_22018255mg</name>
</gene>
<dbReference type="EMBL" id="KQ418587">
    <property type="protein sequence ID" value="KOF86634.1"/>
    <property type="molecule type" value="Genomic_DNA"/>
</dbReference>
<proteinExistence type="predicted"/>
<sequence length="119" mass="14566">MTRQLCSYENAEGSYKIPEVSTDRMVTSNLVYIDYKTSRQIFFLYHRFEQRIFTWNNYSLLTCYIQLRSFGEEGCYLFHAYFNEMPISVSYIYWAYQKNCPRFKFYFEPFLSQECLKIT</sequence>
<accession>A0A0L8HC53</accession>